<reference evidence="1 2" key="1">
    <citation type="journal article" date="2020" name="ISME J.">
        <title>Uncovering the hidden diversity of litter-decomposition mechanisms in mushroom-forming fungi.</title>
        <authorList>
            <person name="Floudas D."/>
            <person name="Bentzer J."/>
            <person name="Ahren D."/>
            <person name="Johansson T."/>
            <person name="Persson P."/>
            <person name="Tunlid A."/>
        </authorList>
    </citation>
    <scope>NUCLEOTIDE SEQUENCE [LARGE SCALE GENOMIC DNA]</scope>
    <source>
        <strain evidence="1 2">CBS 146.42</strain>
    </source>
</reference>
<protein>
    <submittedName>
        <fullName evidence="1">Uncharacterized protein</fullName>
    </submittedName>
</protein>
<comment type="caution">
    <text evidence="1">The sequence shown here is derived from an EMBL/GenBank/DDBJ whole genome shotgun (WGS) entry which is preliminary data.</text>
</comment>
<proteinExistence type="predicted"/>
<keyword evidence="2" id="KW-1185">Reference proteome</keyword>
<gene>
    <name evidence="1" type="ORF">D9756_009530</name>
</gene>
<sequence>MTGNLSAGLYYIHENTDDSSRCLTASKEGVTLKPKGEKGQLWQVRVVYEIYAADAVGSEKCTNKLAIKRIRNSKDGKILYDLVGLQEKIANPEETSFVINAADSDGYLITGADKYSYSAININSSDPADSSPNTERIEAIGTSKPPKAWNFKSAF</sequence>
<dbReference type="AlphaFoldDB" id="A0A8H5CXA5"/>
<dbReference type="EMBL" id="JAACJO010000017">
    <property type="protein sequence ID" value="KAF5349089.1"/>
    <property type="molecule type" value="Genomic_DNA"/>
</dbReference>
<dbReference type="Proteomes" id="UP000559027">
    <property type="component" value="Unassembled WGS sequence"/>
</dbReference>
<evidence type="ECO:0000313" key="2">
    <source>
        <dbReference type="Proteomes" id="UP000559027"/>
    </source>
</evidence>
<evidence type="ECO:0000313" key="1">
    <source>
        <dbReference type="EMBL" id="KAF5349089.1"/>
    </source>
</evidence>
<accession>A0A8H5CXA5</accession>
<name>A0A8H5CXA5_9AGAR</name>
<organism evidence="1 2">
    <name type="scientific">Leucocoprinus leucothites</name>
    <dbReference type="NCBI Taxonomy" id="201217"/>
    <lineage>
        <taxon>Eukaryota</taxon>
        <taxon>Fungi</taxon>
        <taxon>Dikarya</taxon>
        <taxon>Basidiomycota</taxon>
        <taxon>Agaricomycotina</taxon>
        <taxon>Agaricomycetes</taxon>
        <taxon>Agaricomycetidae</taxon>
        <taxon>Agaricales</taxon>
        <taxon>Agaricineae</taxon>
        <taxon>Agaricaceae</taxon>
        <taxon>Leucocoprinus</taxon>
    </lineage>
</organism>